<keyword evidence="1" id="KW-1133">Transmembrane helix</keyword>
<dbReference type="InterPro" id="IPR011044">
    <property type="entry name" value="Quino_amine_DH_bsu"/>
</dbReference>
<sequence length="461" mass="49344">MTAPHDLSPQTGPRTGIFMLKVVGVLVLVGMFCAGVLSFVPGGLGGIFGGDDPPEVEGNVVWDSEDLAIQLGPNGWLTHPGDGGDYVARNVRTGESWTIGDLASQMSISQDGVVVQPDEAKVLVQREGSTSTRTTKEIADEFGDDDLWGGENVEVVAMGEQQVVVMTCLAPSPARLNEEVEGGSAVLAGLSLDDAAINWVRDIGLECGPDALQLGKPRTMPAQQYALVEVDEDHQVVVDVATGESALERSGSPRRDIVISGDKALVREGDETVAWRSLRTGKEITRVECPRASPGRPDEITQQLAPEVTPFVTCRDSVHVVQDDAFVEIDAPPAQTGELLPDGQEVAHGRYLLERDGDKVTLRDGLQDKEIGVLEVPEDLSLGAFGPVGRLITFVDFDTGGERPRGTYLAFDIRTGELVVRTNGVMRSGADVSPDGVILVEADDEEIEGTRLWVATTKDER</sequence>
<organism evidence="2 3">
    <name type="scientific">Janibacter indicus</name>
    <dbReference type="NCBI Taxonomy" id="857417"/>
    <lineage>
        <taxon>Bacteria</taxon>
        <taxon>Bacillati</taxon>
        <taxon>Actinomycetota</taxon>
        <taxon>Actinomycetes</taxon>
        <taxon>Micrococcales</taxon>
        <taxon>Intrasporangiaceae</taxon>
        <taxon>Janibacter</taxon>
    </lineage>
</organism>
<dbReference type="KEGG" id="jte:ASJ30_12325"/>
<dbReference type="Proteomes" id="UP000182938">
    <property type="component" value="Chromosome"/>
</dbReference>
<dbReference type="EMBL" id="CP013290">
    <property type="protein sequence ID" value="APH02217.1"/>
    <property type="molecule type" value="Genomic_DNA"/>
</dbReference>
<name>A0A1L3MIF9_9MICO</name>
<keyword evidence="1" id="KW-0812">Transmembrane</keyword>
<gene>
    <name evidence="2" type="ORF">ASJ30_12325</name>
</gene>
<dbReference type="SUPFAM" id="SSF50969">
    <property type="entry name" value="YVTN repeat-like/Quinoprotein amine dehydrogenase"/>
    <property type="match status" value="1"/>
</dbReference>
<keyword evidence="1" id="KW-0472">Membrane</keyword>
<accession>A0A1L3MIF9</accession>
<reference evidence="2 3" key="1">
    <citation type="submission" date="2015-11" db="EMBL/GenBank/DDBJ databases">
        <authorList>
            <person name="Zhang Y."/>
            <person name="Guo Z."/>
        </authorList>
    </citation>
    <scope>NUCLEOTIDE SEQUENCE [LARGE SCALE GENOMIC DNA]</scope>
    <source>
        <strain evidence="2 3">YFY001</strain>
    </source>
</reference>
<evidence type="ECO:0000313" key="3">
    <source>
        <dbReference type="Proteomes" id="UP000182938"/>
    </source>
</evidence>
<evidence type="ECO:0000313" key="2">
    <source>
        <dbReference type="EMBL" id="APH02217.1"/>
    </source>
</evidence>
<keyword evidence="3" id="KW-1185">Reference proteome</keyword>
<dbReference type="AlphaFoldDB" id="A0A1L3MIF9"/>
<evidence type="ECO:0000256" key="1">
    <source>
        <dbReference type="SAM" id="Phobius"/>
    </source>
</evidence>
<proteinExistence type="predicted"/>
<evidence type="ECO:0008006" key="4">
    <source>
        <dbReference type="Google" id="ProtNLM"/>
    </source>
</evidence>
<feature type="transmembrane region" description="Helical" evidence="1">
    <location>
        <begin position="17"/>
        <end position="40"/>
    </location>
</feature>
<dbReference type="RefSeq" id="WP_072625371.1">
    <property type="nucleotide sequence ID" value="NZ_CP013290.1"/>
</dbReference>
<protein>
    <recommendedName>
        <fullName evidence="4">PQQ-like domain-containing protein</fullName>
    </recommendedName>
</protein>